<dbReference type="PANTHER" id="PTHR34825:SF1">
    <property type="entry name" value="AAA-ATPASE-LIKE DOMAIN-CONTAINING PROTEIN"/>
    <property type="match status" value="1"/>
</dbReference>
<keyword evidence="3" id="KW-1185">Reference proteome</keyword>
<feature type="domain" description="AAA-ATPase-like" evidence="1">
    <location>
        <begin position="249"/>
        <end position="317"/>
    </location>
</feature>
<dbReference type="PANTHER" id="PTHR34825">
    <property type="entry name" value="CONSERVED PROTEIN, WITH A WEAK D-GALACTARATE DEHYDRATASE/ALTRONATE HYDROLASE DOMAIN"/>
    <property type="match status" value="1"/>
</dbReference>
<evidence type="ECO:0000313" key="3">
    <source>
        <dbReference type="Proteomes" id="UP001162131"/>
    </source>
</evidence>
<gene>
    <name evidence="2" type="ORF">BSTOLATCC_MIC8727</name>
</gene>
<comment type="caution">
    <text evidence="2">The sequence shown here is derived from an EMBL/GenBank/DDBJ whole genome shotgun (WGS) entry which is preliminary data.</text>
</comment>
<evidence type="ECO:0000313" key="2">
    <source>
        <dbReference type="EMBL" id="CAG9313462.1"/>
    </source>
</evidence>
<protein>
    <recommendedName>
        <fullName evidence="1">AAA-ATPase-like domain-containing protein</fullName>
    </recommendedName>
</protein>
<reference evidence="2" key="1">
    <citation type="submission" date="2021-09" db="EMBL/GenBank/DDBJ databases">
        <authorList>
            <consortium name="AG Swart"/>
            <person name="Singh M."/>
            <person name="Singh A."/>
            <person name="Seah K."/>
            <person name="Emmerich C."/>
        </authorList>
    </citation>
    <scope>NUCLEOTIDE SEQUENCE</scope>
    <source>
        <strain evidence="2">ATCC30299</strain>
    </source>
</reference>
<dbReference type="AlphaFoldDB" id="A0AAU9IJM9"/>
<accession>A0AAU9IJM9</accession>
<dbReference type="InterPro" id="IPR018631">
    <property type="entry name" value="AAA-ATPase-like_dom"/>
</dbReference>
<dbReference type="EMBL" id="CAJZBQ010000010">
    <property type="protein sequence ID" value="CAG9313462.1"/>
    <property type="molecule type" value="Genomic_DNA"/>
</dbReference>
<evidence type="ECO:0000259" key="1">
    <source>
        <dbReference type="Pfam" id="PF09820"/>
    </source>
</evidence>
<organism evidence="2 3">
    <name type="scientific">Blepharisma stoltei</name>
    <dbReference type="NCBI Taxonomy" id="1481888"/>
    <lineage>
        <taxon>Eukaryota</taxon>
        <taxon>Sar</taxon>
        <taxon>Alveolata</taxon>
        <taxon>Ciliophora</taxon>
        <taxon>Postciliodesmatophora</taxon>
        <taxon>Heterotrichea</taxon>
        <taxon>Heterotrichida</taxon>
        <taxon>Blepharismidae</taxon>
        <taxon>Blepharisma</taxon>
    </lineage>
</organism>
<dbReference type="Proteomes" id="UP001162131">
    <property type="component" value="Unassembled WGS sequence"/>
</dbReference>
<sequence>MAIIPKDYININGEPLYNLSELVFSIDSSGNNYRLPPLLKYLLCTKFSYKGPDGQSATFGGFFNSYWIFDHHSIKMYKHCLQSCLLSMYNIIMLISTGKSVFLDSFSQFDLNSAYKITALFEDQSIIETLTQNCEIDSWNFELSWLGRIKDSILNKLKKEMEDWVISEDDTDIILSNLNLNQLCILRDFKEKGKNDMAHKFIQSLKISSLPGHNIFQTPISMKKRLKKSPVTPQSAIRVKNSYLFSTGDRDFKRMIDDKAVYVDKTMFIKAILDDMCLKFAILRPRGWGKTLNLTMLKAFLNPEQDANGQFANLYLLTGGKNNTDLNNLDSTKCLKIMNADNGHYRQFAGCIPTILFTFPGFFWESIPPEILFEAIQVEISKLYQEHTSSYCLYLEKIIEQYGVEKMNYKNRNVEMLEHIIDRNKIILPTEVQLFRTYRQFSSQINIITALKNLAHMLHLIHGQAVIVIIDEYDKNFNRGLVQKNQKEIKILLWKIITLLVDHIDYRIKKLIVAGNYYDTLLDISNLDAFFPYNISIKSYSKFFGFTEADVEWLLNKHLIEYSDRHLIDQKALIKDWYNGYNVGVRKYTTLDR</sequence>
<dbReference type="Pfam" id="PF09820">
    <property type="entry name" value="AAA-ATPase_like"/>
    <property type="match status" value="1"/>
</dbReference>
<name>A0AAU9IJM9_9CILI</name>
<proteinExistence type="predicted"/>